<dbReference type="Proteomes" id="UP000093000">
    <property type="component" value="Unassembled WGS sequence"/>
</dbReference>
<feature type="compositionally biased region" description="Polar residues" evidence="2">
    <location>
        <begin position="225"/>
        <end position="263"/>
    </location>
</feature>
<protein>
    <recommendedName>
        <fullName evidence="3">SWIM-type domain-containing protein</fullName>
    </recommendedName>
</protein>
<feature type="compositionally biased region" description="Polar residues" evidence="2">
    <location>
        <begin position="1"/>
        <end position="17"/>
    </location>
</feature>
<dbReference type="PROSITE" id="PS50966">
    <property type="entry name" value="ZF_SWIM"/>
    <property type="match status" value="1"/>
</dbReference>
<keyword evidence="1" id="KW-0862">Zinc</keyword>
<evidence type="ECO:0000313" key="4">
    <source>
        <dbReference type="EMBL" id="OBZ82463.1"/>
    </source>
</evidence>
<evidence type="ECO:0000256" key="1">
    <source>
        <dbReference type="PROSITE-ProRule" id="PRU00325"/>
    </source>
</evidence>
<dbReference type="EMBL" id="LUGH01000861">
    <property type="protein sequence ID" value="OBZ82463.1"/>
    <property type="molecule type" value="Genomic_DNA"/>
</dbReference>
<feature type="compositionally biased region" description="Acidic residues" evidence="2">
    <location>
        <begin position="78"/>
        <end position="96"/>
    </location>
</feature>
<dbReference type="OrthoDB" id="2287999at2759"/>
<keyword evidence="5" id="KW-1185">Reference proteome</keyword>
<feature type="non-terminal residue" evidence="4">
    <location>
        <position position="351"/>
    </location>
</feature>
<evidence type="ECO:0000256" key="2">
    <source>
        <dbReference type="SAM" id="MobiDB-lite"/>
    </source>
</evidence>
<gene>
    <name evidence="4" type="ORF">A0J61_09485</name>
</gene>
<dbReference type="InParanoid" id="A0A1C7N062"/>
<dbReference type="AlphaFoldDB" id="A0A1C7N062"/>
<sequence>MATRQPSNADRVVQQTPAKDGGPSLNSSTASVRGVREEVVDAKINIACSQKRAQHNQSQQAAKRRKPTVEVRESRSPDEEEESDYEGFEDQGESDYEERQYWNDRRFYRGLSDNQRRQHRALSVSESTLKRTIKHPRNYDGKNHAGEWTIQAQSSASAYYKMRVDRKDFIRSCTCPDYESRKLPCKHMYMLRQYSQDALRIHSYDSYIPGRTFVQMPEAATDIEQTNDTTNNIDNSHLPNIDRSNTSNATENHQPPNETSSVDQNHDKQVQHQESNKHESWTQMDRMLYDISTARTHQLLNDTESLFKGTNPQQFISVITKGFQETIKEYCARSNIIVQTTVSTSSHAPAP</sequence>
<evidence type="ECO:0000313" key="5">
    <source>
        <dbReference type="Proteomes" id="UP000093000"/>
    </source>
</evidence>
<feature type="domain" description="SWIM-type" evidence="3">
    <location>
        <begin position="160"/>
        <end position="196"/>
    </location>
</feature>
<reference evidence="4 5" key="1">
    <citation type="submission" date="2016-03" db="EMBL/GenBank/DDBJ databases">
        <title>Choanephora cucurbitarum.</title>
        <authorList>
            <person name="Min B."/>
            <person name="Park H."/>
            <person name="Park J.-H."/>
            <person name="Shin H.-D."/>
            <person name="Choi I.-G."/>
        </authorList>
    </citation>
    <scope>NUCLEOTIDE SEQUENCE [LARGE SCALE GENOMIC DNA]</scope>
    <source>
        <strain evidence="4 5">KUS-F28377</strain>
    </source>
</reference>
<feature type="region of interest" description="Disordered" evidence="2">
    <location>
        <begin position="1"/>
        <end position="36"/>
    </location>
</feature>
<feature type="region of interest" description="Disordered" evidence="2">
    <location>
        <begin position="48"/>
        <end position="96"/>
    </location>
</feature>
<feature type="compositionally biased region" description="Basic and acidic residues" evidence="2">
    <location>
        <begin position="264"/>
        <end position="280"/>
    </location>
</feature>
<name>A0A1C7N062_9FUNG</name>
<accession>A0A1C7N062</accession>
<dbReference type="Pfam" id="PF04434">
    <property type="entry name" value="SWIM"/>
    <property type="match status" value="1"/>
</dbReference>
<feature type="region of interest" description="Disordered" evidence="2">
    <location>
        <begin position="225"/>
        <end position="283"/>
    </location>
</feature>
<keyword evidence="1" id="KW-0863">Zinc-finger</keyword>
<keyword evidence="1" id="KW-0479">Metal-binding</keyword>
<comment type="caution">
    <text evidence="4">The sequence shown here is derived from an EMBL/GenBank/DDBJ whole genome shotgun (WGS) entry which is preliminary data.</text>
</comment>
<proteinExistence type="predicted"/>
<feature type="compositionally biased region" description="Basic and acidic residues" evidence="2">
    <location>
        <begin position="67"/>
        <end position="77"/>
    </location>
</feature>
<dbReference type="GO" id="GO:0008270">
    <property type="term" value="F:zinc ion binding"/>
    <property type="evidence" value="ECO:0007669"/>
    <property type="project" value="UniProtKB-KW"/>
</dbReference>
<dbReference type="InterPro" id="IPR007527">
    <property type="entry name" value="Znf_SWIM"/>
</dbReference>
<organism evidence="4 5">
    <name type="scientific">Choanephora cucurbitarum</name>
    <dbReference type="NCBI Taxonomy" id="101091"/>
    <lineage>
        <taxon>Eukaryota</taxon>
        <taxon>Fungi</taxon>
        <taxon>Fungi incertae sedis</taxon>
        <taxon>Mucoromycota</taxon>
        <taxon>Mucoromycotina</taxon>
        <taxon>Mucoromycetes</taxon>
        <taxon>Mucorales</taxon>
        <taxon>Mucorineae</taxon>
        <taxon>Choanephoraceae</taxon>
        <taxon>Choanephoroideae</taxon>
        <taxon>Choanephora</taxon>
    </lineage>
</organism>
<evidence type="ECO:0000259" key="3">
    <source>
        <dbReference type="PROSITE" id="PS50966"/>
    </source>
</evidence>